<organism evidence="10">
    <name type="scientific">hydrothermal vent metagenome</name>
    <dbReference type="NCBI Taxonomy" id="652676"/>
    <lineage>
        <taxon>unclassified sequences</taxon>
        <taxon>metagenomes</taxon>
        <taxon>ecological metagenomes</taxon>
    </lineage>
</organism>
<dbReference type="Pfam" id="PF01715">
    <property type="entry name" value="IPPT"/>
    <property type="match status" value="1"/>
</dbReference>
<dbReference type="PANTHER" id="PTHR11088:SF60">
    <property type="entry name" value="TRNA DIMETHYLALLYLTRANSFERASE"/>
    <property type="match status" value="1"/>
</dbReference>
<keyword evidence="5" id="KW-0819">tRNA processing</keyword>
<evidence type="ECO:0000256" key="2">
    <source>
        <dbReference type="ARBA" id="ARBA00005842"/>
    </source>
</evidence>
<dbReference type="NCBIfam" id="TIGR00174">
    <property type="entry name" value="miaA"/>
    <property type="match status" value="1"/>
</dbReference>
<dbReference type="InterPro" id="IPR018022">
    <property type="entry name" value="IPT"/>
</dbReference>
<dbReference type="InterPro" id="IPR039657">
    <property type="entry name" value="Dimethylallyltransferase"/>
</dbReference>
<dbReference type="GO" id="GO:0052381">
    <property type="term" value="F:tRNA dimethylallyltransferase activity"/>
    <property type="evidence" value="ECO:0007669"/>
    <property type="project" value="UniProtKB-EC"/>
</dbReference>
<evidence type="ECO:0000256" key="1">
    <source>
        <dbReference type="ARBA" id="ARBA00001946"/>
    </source>
</evidence>
<evidence type="ECO:0000256" key="3">
    <source>
        <dbReference type="ARBA" id="ARBA00012665"/>
    </source>
</evidence>
<sequence>MKLGMMAPKGAGSKANKRSQLNMADKLKPPLLILTGPTACGKSDTGVILAEKLETEIISADSVQVYKHFDIGSAKPSQELLRRVKHHLVGIVEPNDEFNVMSFKNRASKVAHELLMKGKIPLVVGGTGLYLKSLMEGLSGGAKISEAVEREIDKIYEKEDQAGVYKRACEADPEWMLKVHPNDTFRTRRALGVFMTSGKTLTQTFKNNVQENLWDTMFIVIDPPRAELYRRIEERADKTLNAEWRNEVIRLKGMGYNDEIKPMRSLGYKTIYDETEGRVSKDDVPRLIKKATKAFARRQLTWFRKVHNAVFIPTSPNETPGEIANRILNHNETRNFLSRHNTVIS</sequence>
<keyword evidence="8" id="KW-0460">Magnesium</keyword>
<evidence type="ECO:0000256" key="7">
    <source>
        <dbReference type="ARBA" id="ARBA00022840"/>
    </source>
</evidence>
<evidence type="ECO:0000256" key="6">
    <source>
        <dbReference type="ARBA" id="ARBA00022741"/>
    </source>
</evidence>
<evidence type="ECO:0000256" key="9">
    <source>
        <dbReference type="ARBA" id="ARBA00049563"/>
    </source>
</evidence>
<dbReference type="GO" id="GO:0005524">
    <property type="term" value="F:ATP binding"/>
    <property type="evidence" value="ECO:0007669"/>
    <property type="project" value="UniProtKB-KW"/>
</dbReference>
<dbReference type="GO" id="GO:0006400">
    <property type="term" value="P:tRNA modification"/>
    <property type="evidence" value="ECO:0007669"/>
    <property type="project" value="TreeGrafter"/>
</dbReference>
<dbReference type="HAMAP" id="MF_00185">
    <property type="entry name" value="IPP_trans"/>
    <property type="match status" value="1"/>
</dbReference>
<gene>
    <name evidence="10" type="ORF">MNBD_NITROSPINAE01-1758</name>
</gene>
<accession>A0A3B1CFR6</accession>
<name>A0A3B1CFR6_9ZZZZ</name>
<keyword evidence="7" id="KW-0067">ATP-binding</keyword>
<evidence type="ECO:0000256" key="4">
    <source>
        <dbReference type="ARBA" id="ARBA00022679"/>
    </source>
</evidence>
<comment type="catalytic activity">
    <reaction evidence="9">
        <text>adenosine(37) in tRNA + dimethylallyl diphosphate = N(6)-dimethylallyladenosine(37) in tRNA + diphosphate</text>
        <dbReference type="Rhea" id="RHEA:26482"/>
        <dbReference type="Rhea" id="RHEA-COMP:10162"/>
        <dbReference type="Rhea" id="RHEA-COMP:10375"/>
        <dbReference type="ChEBI" id="CHEBI:33019"/>
        <dbReference type="ChEBI" id="CHEBI:57623"/>
        <dbReference type="ChEBI" id="CHEBI:74411"/>
        <dbReference type="ChEBI" id="CHEBI:74415"/>
        <dbReference type="EC" id="2.5.1.75"/>
    </reaction>
</comment>
<comment type="cofactor">
    <cofactor evidence="1">
        <name>Mg(2+)</name>
        <dbReference type="ChEBI" id="CHEBI:18420"/>
    </cofactor>
</comment>
<dbReference type="EMBL" id="UOGC01000142">
    <property type="protein sequence ID" value="VAX22798.1"/>
    <property type="molecule type" value="Genomic_DNA"/>
</dbReference>
<dbReference type="EC" id="2.5.1.75" evidence="3"/>
<dbReference type="SUPFAM" id="SSF52540">
    <property type="entry name" value="P-loop containing nucleoside triphosphate hydrolases"/>
    <property type="match status" value="2"/>
</dbReference>
<keyword evidence="4 10" id="KW-0808">Transferase</keyword>
<comment type="similarity">
    <text evidence="2">Belongs to the IPP transferase family.</text>
</comment>
<evidence type="ECO:0000313" key="10">
    <source>
        <dbReference type="EMBL" id="VAX22798.1"/>
    </source>
</evidence>
<dbReference type="PANTHER" id="PTHR11088">
    <property type="entry name" value="TRNA DIMETHYLALLYLTRANSFERASE"/>
    <property type="match status" value="1"/>
</dbReference>
<proteinExistence type="inferred from homology"/>
<keyword evidence="6" id="KW-0547">Nucleotide-binding</keyword>
<protein>
    <recommendedName>
        <fullName evidence="3">tRNA dimethylallyltransferase</fullName>
        <ecNumber evidence="3">2.5.1.75</ecNumber>
    </recommendedName>
</protein>
<evidence type="ECO:0000256" key="5">
    <source>
        <dbReference type="ARBA" id="ARBA00022694"/>
    </source>
</evidence>
<dbReference type="Gene3D" id="1.10.20.140">
    <property type="match status" value="1"/>
</dbReference>
<dbReference type="AlphaFoldDB" id="A0A3B1CFR6"/>
<reference evidence="10" key="1">
    <citation type="submission" date="2018-06" db="EMBL/GenBank/DDBJ databases">
        <authorList>
            <person name="Zhirakovskaya E."/>
        </authorList>
    </citation>
    <scope>NUCLEOTIDE SEQUENCE</scope>
</reference>
<dbReference type="InterPro" id="IPR027417">
    <property type="entry name" value="P-loop_NTPase"/>
</dbReference>
<dbReference type="Gene3D" id="3.40.50.300">
    <property type="entry name" value="P-loop containing nucleotide triphosphate hydrolases"/>
    <property type="match status" value="1"/>
</dbReference>
<evidence type="ECO:0000256" key="8">
    <source>
        <dbReference type="ARBA" id="ARBA00022842"/>
    </source>
</evidence>